<dbReference type="AlphaFoldDB" id="A0A955L640"/>
<evidence type="ECO:0000313" key="10">
    <source>
        <dbReference type="Proteomes" id="UP000783287"/>
    </source>
</evidence>
<evidence type="ECO:0000313" key="9">
    <source>
        <dbReference type="EMBL" id="MCA9383552.1"/>
    </source>
</evidence>
<evidence type="ECO:0000256" key="5">
    <source>
        <dbReference type="ARBA" id="ARBA00023284"/>
    </source>
</evidence>
<feature type="region of interest" description="Disordered" evidence="6">
    <location>
        <begin position="1"/>
        <end position="28"/>
    </location>
</feature>
<organism evidence="9 10">
    <name type="scientific">Candidatus Dojkabacteria bacterium</name>
    <dbReference type="NCBI Taxonomy" id="2099670"/>
    <lineage>
        <taxon>Bacteria</taxon>
        <taxon>Candidatus Dojkabacteria</taxon>
    </lineage>
</organism>
<proteinExistence type="inferred from homology"/>
<reference evidence="9" key="2">
    <citation type="journal article" date="2021" name="Microbiome">
        <title>Successional dynamics and alternative stable states in a saline activated sludge microbial community over 9 years.</title>
        <authorList>
            <person name="Wang Y."/>
            <person name="Ye J."/>
            <person name="Ju F."/>
            <person name="Liu L."/>
            <person name="Boyd J.A."/>
            <person name="Deng Y."/>
            <person name="Parks D.H."/>
            <person name="Jiang X."/>
            <person name="Yin X."/>
            <person name="Woodcroft B.J."/>
            <person name="Tyson G.W."/>
            <person name="Hugenholtz P."/>
            <person name="Polz M.F."/>
            <person name="Zhang T."/>
        </authorList>
    </citation>
    <scope>NUCLEOTIDE SEQUENCE</scope>
    <source>
        <strain evidence="9">HKST-UBA14</strain>
    </source>
</reference>
<dbReference type="InterPro" id="IPR013766">
    <property type="entry name" value="Thioredoxin_domain"/>
</dbReference>
<keyword evidence="7" id="KW-0472">Membrane</keyword>
<accession>A0A955L640</accession>
<dbReference type="Gene3D" id="3.40.30.10">
    <property type="entry name" value="Glutaredoxin"/>
    <property type="match status" value="1"/>
</dbReference>
<comment type="caution">
    <text evidence="9">The sequence shown here is derived from an EMBL/GenBank/DDBJ whole genome shotgun (WGS) entry which is preliminary data.</text>
</comment>
<evidence type="ECO:0000256" key="3">
    <source>
        <dbReference type="ARBA" id="ARBA00023002"/>
    </source>
</evidence>
<dbReference type="Gene3D" id="1.10.40.80">
    <property type="match status" value="1"/>
</dbReference>
<dbReference type="PROSITE" id="PS51352">
    <property type="entry name" value="THIOREDOXIN_2"/>
    <property type="match status" value="1"/>
</dbReference>
<evidence type="ECO:0000256" key="2">
    <source>
        <dbReference type="ARBA" id="ARBA00022729"/>
    </source>
</evidence>
<dbReference type="GO" id="GO:0016491">
    <property type="term" value="F:oxidoreductase activity"/>
    <property type="evidence" value="ECO:0007669"/>
    <property type="project" value="UniProtKB-KW"/>
</dbReference>
<feature type="compositionally biased region" description="Basic and acidic residues" evidence="6">
    <location>
        <begin position="10"/>
        <end position="28"/>
    </location>
</feature>
<evidence type="ECO:0000256" key="1">
    <source>
        <dbReference type="ARBA" id="ARBA00005791"/>
    </source>
</evidence>
<keyword evidence="7" id="KW-0812">Transmembrane</keyword>
<sequence>MSKSKKSSMHKTDNKPQEKVVEHKAPVSKSDDVTVDLQPFLVPISILLSGILIAGSIFFSLRNLTLDGVNTTTTTTTTGTTDPGIDTGNEDPYPPAATSIDNDPIRGDIDSAKIAIVEFSDFECPFCQRFHNDTLDSIIDNYVRSGDAIYVFRDFPLSFHEPKASEAALAAECVNDIAGADKYYEFSDLYFQKTASNGQGIAGETNSDLAASIGVNVSEFEKCVSENRFADEIEADQQDGANAGVTGTPGFIIGILDDDGNVDGVSVPGAQPYSVFETIINEQLER</sequence>
<comment type="similarity">
    <text evidence="1">Belongs to the thioredoxin family. DsbA subfamily.</text>
</comment>
<keyword evidence="5" id="KW-0676">Redox-active center</keyword>
<evidence type="ECO:0000256" key="6">
    <source>
        <dbReference type="SAM" id="MobiDB-lite"/>
    </source>
</evidence>
<keyword evidence="4" id="KW-1015">Disulfide bond</keyword>
<keyword evidence="3" id="KW-0560">Oxidoreductase</keyword>
<name>A0A955L640_9BACT</name>
<dbReference type="Pfam" id="PF13462">
    <property type="entry name" value="Thioredoxin_4"/>
    <property type="match status" value="1"/>
</dbReference>
<feature type="domain" description="Thioredoxin" evidence="8">
    <location>
        <begin position="85"/>
        <end position="285"/>
    </location>
</feature>
<keyword evidence="7" id="KW-1133">Transmembrane helix</keyword>
<dbReference type="InterPro" id="IPR036249">
    <property type="entry name" value="Thioredoxin-like_sf"/>
</dbReference>
<feature type="region of interest" description="Disordered" evidence="6">
    <location>
        <begin position="70"/>
        <end position="102"/>
    </location>
</feature>
<dbReference type="PANTHER" id="PTHR13887:SF14">
    <property type="entry name" value="DISULFIDE BOND FORMATION PROTEIN D"/>
    <property type="match status" value="1"/>
</dbReference>
<dbReference type="PANTHER" id="PTHR13887">
    <property type="entry name" value="GLUTATHIONE S-TRANSFERASE KAPPA"/>
    <property type="match status" value="1"/>
</dbReference>
<feature type="compositionally biased region" description="Low complexity" evidence="6">
    <location>
        <begin position="71"/>
        <end position="81"/>
    </location>
</feature>
<dbReference type="InterPro" id="IPR012336">
    <property type="entry name" value="Thioredoxin-like_fold"/>
</dbReference>
<protein>
    <submittedName>
        <fullName evidence="9">Thioredoxin domain-containing protein</fullName>
    </submittedName>
</protein>
<gene>
    <name evidence="9" type="ORF">KC909_04245</name>
</gene>
<evidence type="ECO:0000256" key="4">
    <source>
        <dbReference type="ARBA" id="ARBA00023157"/>
    </source>
</evidence>
<evidence type="ECO:0000259" key="8">
    <source>
        <dbReference type="PROSITE" id="PS51352"/>
    </source>
</evidence>
<reference evidence="9" key="1">
    <citation type="submission" date="2020-04" db="EMBL/GenBank/DDBJ databases">
        <authorList>
            <person name="Zhang T."/>
        </authorList>
    </citation>
    <scope>NUCLEOTIDE SEQUENCE</scope>
    <source>
        <strain evidence="9">HKST-UBA14</strain>
    </source>
</reference>
<evidence type="ECO:0000256" key="7">
    <source>
        <dbReference type="SAM" id="Phobius"/>
    </source>
</evidence>
<dbReference type="SUPFAM" id="SSF52833">
    <property type="entry name" value="Thioredoxin-like"/>
    <property type="match status" value="1"/>
</dbReference>
<feature type="transmembrane region" description="Helical" evidence="7">
    <location>
        <begin position="40"/>
        <end position="61"/>
    </location>
</feature>
<dbReference type="Proteomes" id="UP000783287">
    <property type="component" value="Unassembled WGS sequence"/>
</dbReference>
<keyword evidence="2" id="KW-0732">Signal</keyword>
<dbReference type="EMBL" id="JAGQLK010000088">
    <property type="protein sequence ID" value="MCA9383552.1"/>
    <property type="molecule type" value="Genomic_DNA"/>
</dbReference>